<dbReference type="PANTHER" id="PTHR14134">
    <property type="entry name" value="E3 UBIQUITIN-PROTEIN LIGASE RAD18"/>
    <property type="match status" value="1"/>
</dbReference>
<dbReference type="InterPro" id="IPR003034">
    <property type="entry name" value="SAP_dom"/>
</dbReference>
<comment type="catalytic activity">
    <reaction evidence="1">
        <text>S-ubiquitinyl-[E2 ubiquitin-conjugating enzyme]-L-cysteine + [acceptor protein]-L-lysine = [E2 ubiquitin-conjugating enzyme]-L-cysteine + N(6)-ubiquitinyl-[acceptor protein]-L-lysine.</text>
        <dbReference type="EC" id="2.3.2.27"/>
    </reaction>
</comment>
<evidence type="ECO:0000259" key="19">
    <source>
        <dbReference type="PROSITE" id="PS50089"/>
    </source>
</evidence>
<dbReference type="AlphaFoldDB" id="A0AAX4P5Q3"/>
<evidence type="ECO:0000256" key="7">
    <source>
        <dbReference type="ARBA" id="ARBA00022723"/>
    </source>
</evidence>
<dbReference type="PROSITE" id="PS50089">
    <property type="entry name" value="ZF_RING_2"/>
    <property type="match status" value="1"/>
</dbReference>
<evidence type="ECO:0000256" key="18">
    <source>
        <dbReference type="SAM" id="MobiDB-lite"/>
    </source>
</evidence>
<evidence type="ECO:0000256" key="2">
    <source>
        <dbReference type="ARBA" id="ARBA00004123"/>
    </source>
</evidence>
<evidence type="ECO:0000259" key="20">
    <source>
        <dbReference type="PROSITE" id="PS50800"/>
    </source>
</evidence>
<dbReference type="GO" id="GO:0008270">
    <property type="term" value="F:zinc ion binding"/>
    <property type="evidence" value="ECO:0007669"/>
    <property type="project" value="UniProtKB-KW"/>
</dbReference>
<evidence type="ECO:0000256" key="10">
    <source>
        <dbReference type="ARBA" id="ARBA00022786"/>
    </source>
</evidence>
<feature type="domain" description="RING-type" evidence="19">
    <location>
        <begin position="27"/>
        <end position="71"/>
    </location>
</feature>
<evidence type="ECO:0000256" key="5">
    <source>
        <dbReference type="ARBA" id="ARBA00012483"/>
    </source>
</evidence>
<protein>
    <recommendedName>
        <fullName evidence="5">RING-type E3 ubiquitin transferase</fullName>
        <ecNumber evidence="5">2.3.2.27</ecNumber>
    </recommendedName>
    <alternativeName>
        <fullName evidence="15 16">RING-type E3 ubiquitin transferase RAD18</fullName>
    </alternativeName>
</protein>
<feature type="compositionally biased region" description="Basic and acidic residues" evidence="18">
    <location>
        <begin position="279"/>
        <end position="315"/>
    </location>
</feature>
<dbReference type="GO" id="GO:0097505">
    <property type="term" value="C:Rad6-Rad18 complex"/>
    <property type="evidence" value="ECO:0007669"/>
    <property type="project" value="TreeGrafter"/>
</dbReference>
<proteinExistence type="inferred from homology"/>
<accession>A0AAX4P5Q3</accession>
<keyword evidence="14" id="KW-0539">Nucleus</keyword>
<keyword evidence="10" id="KW-0833">Ubl conjugation pathway</keyword>
<dbReference type="InterPro" id="IPR039577">
    <property type="entry name" value="Rad18"/>
</dbReference>
<dbReference type="InterPro" id="IPR017907">
    <property type="entry name" value="Znf_RING_CS"/>
</dbReference>
<name>A0AAX4P5Q3_9CHLO</name>
<evidence type="ECO:0000256" key="13">
    <source>
        <dbReference type="ARBA" id="ARBA00023204"/>
    </source>
</evidence>
<feature type="compositionally biased region" description="Acidic residues" evidence="18">
    <location>
        <begin position="357"/>
        <end position="375"/>
    </location>
</feature>
<evidence type="ECO:0000256" key="3">
    <source>
        <dbReference type="ARBA" id="ARBA00004906"/>
    </source>
</evidence>
<dbReference type="SMART" id="SM00184">
    <property type="entry name" value="RING"/>
    <property type="match status" value="1"/>
</dbReference>
<keyword evidence="13" id="KW-0234">DNA repair</keyword>
<evidence type="ECO:0000256" key="1">
    <source>
        <dbReference type="ARBA" id="ARBA00000900"/>
    </source>
</evidence>
<organism evidence="21 22">
    <name type="scientific">Chloropicon roscoffensis</name>
    <dbReference type="NCBI Taxonomy" id="1461544"/>
    <lineage>
        <taxon>Eukaryota</taxon>
        <taxon>Viridiplantae</taxon>
        <taxon>Chlorophyta</taxon>
        <taxon>Chloropicophyceae</taxon>
        <taxon>Chloropicales</taxon>
        <taxon>Chloropicaceae</taxon>
        <taxon>Chloropicon</taxon>
    </lineage>
</organism>
<dbReference type="PANTHER" id="PTHR14134:SF2">
    <property type="entry name" value="E3 UBIQUITIN-PROTEIN LIGASE RAD18"/>
    <property type="match status" value="1"/>
</dbReference>
<comment type="similarity">
    <text evidence="4">Belongs to the RAD18 family.</text>
</comment>
<dbReference type="FunFam" id="3.30.40.10:FF:000172">
    <property type="entry name" value="E3 ubiquitin-protein ligase RAD18"/>
    <property type="match status" value="1"/>
</dbReference>
<reference evidence="21 22" key="1">
    <citation type="submission" date="2024-03" db="EMBL/GenBank/DDBJ databases">
        <title>Complete genome sequence of the green alga Chloropicon roscoffensis RCC1871.</title>
        <authorList>
            <person name="Lemieux C."/>
            <person name="Pombert J.-F."/>
            <person name="Otis C."/>
            <person name="Turmel M."/>
        </authorList>
    </citation>
    <scope>NUCLEOTIDE SEQUENCE [LARGE SCALE GENOMIC DNA]</scope>
    <source>
        <strain evidence="21 22">RCC1871</strain>
    </source>
</reference>
<evidence type="ECO:0000256" key="6">
    <source>
        <dbReference type="ARBA" id="ARBA00022679"/>
    </source>
</evidence>
<feature type="region of interest" description="Disordered" evidence="18">
    <location>
        <begin position="103"/>
        <end position="134"/>
    </location>
</feature>
<dbReference type="GO" id="GO:0006513">
    <property type="term" value="P:protein monoubiquitination"/>
    <property type="evidence" value="ECO:0007669"/>
    <property type="project" value="InterPro"/>
</dbReference>
<gene>
    <name evidence="21" type="ORF">HKI87_04g32250</name>
</gene>
<dbReference type="GO" id="GO:0005634">
    <property type="term" value="C:nucleus"/>
    <property type="evidence" value="ECO:0007669"/>
    <property type="project" value="UniProtKB-SubCell"/>
</dbReference>
<evidence type="ECO:0000256" key="14">
    <source>
        <dbReference type="ARBA" id="ARBA00023242"/>
    </source>
</evidence>
<dbReference type="GO" id="GO:0003697">
    <property type="term" value="F:single-stranded DNA binding"/>
    <property type="evidence" value="ECO:0007669"/>
    <property type="project" value="InterPro"/>
</dbReference>
<dbReference type="GO" id="GO:0006301">
    <property type="term" value="P:DNA damage tolerance"/>
    <property type="evidence" value="ECO:0007669"/>
    <property type="project" value="InterPro"/>
</dbReference>
<keyword evidence="12" id="KW-0238">DNA-binding</keyword>
<evidence type="ECO:0000256" key="12">
    <source>
        <dbReference type="ARBA" id="ARBA00023125"/>
    </source>
</evidence>
<evidence type="ECO:0000256" key="9">
    <source>
        <dbReference type="ARBA" id="ARBA00022771"/>
    </source>
</evidence>
<evidence type="ECO:0000256" key="11">
    <source>
        <dbReference type="ARBA" id="ARBA00022833"/>
    </source>
</evidence>
<comment type="subcellular location">
    <subcellularLocation>
        <location evidence="2">Nucleus</location>
    </subcellularLocation>
</comment>
<evidence type="ECO:0000313" key="21">
    <source>
        <dbReference type="EMBL" id="WZN61690.1"/>
    </source>
</evidence>
<dbReference type="GO" id="GO:0061630">
    <property type="term" value="F:ubiquitin protein ligase activity"/>
    <property type="evidence" value="ECO:0007669"/>
    <property type="project" value="UniProtKB-EC"/>
</dbReference>
<keyword evidence="6" id="KW-0808">Transferase</keyword>
<feature type="domain" description="SAP" evidence="20">
    <location>
        <begin position="219"/>
        <end position="253"/>
    </location>
</feature>
<keyword evidence="8" id="KW-0227">DNA damage</keyword>
<sequence length="394" mass="42958">MEVDEAADWRGCQGFEGLETLEESLRCDICKEFLDAPVSVAGCGHSFCSLCIRASLEFQQRAGSPRCPTCRGDASTATLRVNPQLRAAVESFEKLRGSLLRKLSAGGSSSSGDPQEPESRGVVTRASKSSLRQVVNTERQEVLPKGKTRCPICGVLLSTALAQAHVSYCLEKQERKESGAGAGVRPGAAGVSAGFFTMPGSKRPRNSGAPPKKLPKLVYHILKDRELKSYLQKYHLPTTGDRQEQTSRLKQFTHHYNAAADSGKQVSMKSIAGVVLKEERERKRAERKRASLESHGAEAKGAEEERFSRMIEDVRRRRSHQVAEQPEGAVVDLVADEGDGAGKAEGPSFGFAGAGEVEIEDSEEVEDSEDNDDDFVIPSQMHPRRRSTRISSQG</sequence>
<dbReference type="InterPro" id="IPR013083">
    <property type="entry name" value="Znf_RING/FYVE/PHD"/>
</dbReference>
<evidence type="ECO:0000256" key="15">
    <source>
        <dbReference type="ARBA" id="ARBA00031783"/>
    </source>
</evidence>
<dbReference type="GO" id="GO:0006281">
    <property type="term" value="P:DNA repair"/>
    <property type="evidence" value="ECO:0007669"/>
    <property type="project" value="UniProtKB-KW"/>
</dbReference>
<evidence type="ECO:0000256" key="16">
    <source>
        <dbReference type="ARBA" id="ARBA00082369"/>
    </source>
</evidence>
<dbReference type="PROSITE" id="PS00518">
    <property type="entry name" value="ZF_RING_1"/>
    <property type="match status" value="1"/>
</dbReference>
<keyword evidence="11" id="KW-0862">Zinc</keyword>
<keyword evidence="22" id="KW-1185">Reference proteome</keyword>
<dbReference type="Proteomes" id="UP001472866">
    <property type="component" value="Chromosome 04"/>
</dbReference>
<dbReference type="EMBL" id="CP151504">
    <property type="protein sequence ID" value="WZN61690.1"/>
    <property type="molecule type" value="Genomic_DNA"/>
</dbReference>
<comment type="pathway">
    <text evidence="3">Protein modification; protein ubiquitination.</text>
</comment>
<dbReference type="SUPFAM" id="SSF57850">
    <property type="entry name" value="RING/U-box"/>
    <property type="match status" value="1"/>
</dbReference>
<evidence type="ECO:0000256" key="4">
    <source>
        <dbReference type="ARBA" id="ARBA00009506"/>
    </source>
</evidence>
<evidence type="ECO:0000256" key="8">
    <source>
        <dbReference type="ARBA" id="ARBA00022763"/>
    </source>
</evidence>
<keyword evidence="9 17" id="KW-0863">Zinc-finger</keyword>
<dbReference type="Gene3D" id="3.30.40.10">
    <property type="entry name" value="Zinc/RING finger domain, C3HC4 (zinc finger)"/>
    <property type="match status" value="1"/>
</dbReference>
<dbReference type="PROSITE" id="PS50800">
    <property type="entry name" value="SAP"/>
    <property type="match status" value="1"/>
</dbReference>
<dbReference type="Pfam" id="PF13923">
    <property type="entry name" value="zf-C3HC4_2"/>
    <property type="match status" value="1"/>
</dbReference>
<evidence type="ECO:0000313" key="22">
    <source>
        <dbReference type="Proteomes" id="UP001472866"/>
    </source>
</evidence>
<dbReference type="EC" id="2.3.2.27" evidence="5"/>
<evidence type="ECO:0000256" key="17">
    <source>
        <dbReference type="PROSITE-ProRule" id="PRU00175"/>
    </source>
</evidence>
<dbReference type="InterPro" id="IPR001841">
    <property type="entry name" value="Znf_RING"/>
</dbReference>
<keyword evidence="7" id="KW-0479">Metal-binding</keyword>
<feature type="region of interest" description="Disordered" evidence="18">
    <location>
        <begin position="279"/>
        <end position="394"/>
    </location>
</feature>